<name>A0A6G4HQ66_CLOBO</name>
<sequence length="368" mass="40055">MSLPLSDTVDVSVSLGPVTAVRTNFNLALIVGQSTVISSNDRVKTYNKIGDMTADGWKGTEPEYLAAQLYFSQIPRPTKVAIGVWDKNNESAVQAMTACREKNAEWYIGYVCGIEKNEIIEIAKYIDSASPESVFFYTTSDSEVLENKPGNVVETLKKSGVHRALGQYSTNTENAAIGIGGYAMASNTQTASSAFTLKNQLVVGVEPENLTSTQVTILKNNNCNVYIARGTVYNMFENGVMADGTPFDEVLNLDILTNNIQSAVLNALQTSSKIPQTDPGMDNLLNYITAPLEKARNTGFIAPGIWNTSSILSVKTGDTLPRGYMVLADSIDNQSQTDREARKSPPIYILVKLAGSIEFVSIRVYVNR</sequence>
<gene>
    <name evidence="1" type="ORF">FDG29_03890</name>
</gene>
<protein>
    <submittedName>
        <fullName evidence="1">DUF3383 domain-containing protein</fullName>
    </submittedName>
</protein>
<comment type="caution">
    <text evidence="1">The sequence shown here is derived from an EMBL/GenBank/DDBJ whole genome shotgun (WGS) entry which is preliminary data.</text>
</comment>
<evidence type="ECO:0000313" key="1">
    <source>
        <dbReference type="EMBL" id="NFV15308.1"/>
    </source>
</evidence>
<organism evidence="1">
    <name type="scientific">Clostridium botulinum</name>
    <dbReference type="NCBI Taxonomy" id="1491"/>
    <lineage>
        <taxon>Bacteria</taxon>
        <taxon>Bacillati</taxon>
        <taxon>Bacillota</taxon>
        <taxon>Clostridia</taxon>
        <taxon>Eubacteriales</taxon>
        <taxon>Clostridiaceae</taxon>
        <taxon>Clostridium</taxon>
    </lineage>
</organism>
<dbReference type="InterPro" id="IPR021808">
    <property type="entry name" value="DUF3383"/>
</dbReference>
<dbReference type="Pfam" id="PF11863">
    <property type="entry name" value="DUF3383"/>
    <property type="match status" value="1"/>
</dbReference>
<reference evidence="1" key="1">
    <citation type="submission" date="2019-04" db="EMBL/GenBank/DDBJ databases">
        <title>Genome sequencing of Clostridium botulinum Groups I-IV and Clostridium butyricum.</title>
        <authorList>
            <person name="Brunt J."/>
            <person name="Van Vliet A.H.M."/>
            <person name="Stringer S.C."/>
            <person name="Carter A.T."/>
            <person name="Peck M.W."/>
        </authorList>
    </citation>
    <scope>NUCLEOTIDE SEQUENCE</scope>
    <source>
        <strain evidence="1">751/1</strain>
    </source>
</reference>
<dbReference type="RefSeq" id="WP_085296154.1">
    <property type="nucleotide sequence ID" value="NZ_MWJE01000112.1"/>
</dbReference>
<accession>A0A6G4HQ66</accession>
<proteinExistence type="predicted"/>
<dbReference type="AlphaFoldDB" id="A0A6G4HQ66"/>
<dbReference type="EMBL" id="SXEU01000001">
    <property type="protein sequence ID" value="NFV15308.1"/>
    <property type="molecule type" value="Genomic_DNA"/>
</dbReference>